<evidence type="ECO:0000313" key="2">
    <source>
        <dbReference type="EMBL" id="GAA1994519.1"/>
    </source>
</evidence>
<gene>
    <name evidence="2" type="ORF">GCM10009777_32800</name>
</gene>
<dbReference type="EMBL" id="BAAAOH010000001">
    <property type="protein sequence ID" value="GAA1994519.1"/>
    <property type="molecule type" value="Genomic_DNA"/>
</dbReference>
<reference evidence="2 3" key="1">
    <citation type="journal article" date="2019" name="Int. J. Syst. Evol. Microbiol.">
        <title>The Global Catalogue of Microorganisms (GCM) 10K type strain sequencing project: providing services to taxonomists for standard genome sequencing and annotation.</title>
        <authorList>
            <consortium name="The Broad Institute Genomics Platform"/>
            <consortium name="The Broad Institute Genome Sequencing Center for Infectious Disease"/>
            <person name="Wu L."/>
            <person name="Ma J."/>
        </authorList>
    </citation>
    <scope>NUCLEOTIDE SEQUENCE [LARGE SCALE GENOMIC DNA]</scope>
    <source>
        <strain evidence="2 3">JCM 14902</strain>
    </source>
</reference>
<comment type="caution">
    <text evidence="2">The sequence shown here is derived from an EMBL/GenBank/DDBJ whole genome shotgun (WGS) entry which is preliminary data.</text>
</comment>
<evidence type="ECO:0000313" key="3">
    <source>
        <dbReference type="Proteomes" id="UP001500326"/>
    </source>
</evidence>
<name>A0ABN2SYZ9_9MICO</name>
<sequence length="58" mass="6327">MSQKIQAFCLVLLLTAAIWIGHIWAEEALKFAAHIVLVLALEIAVSFLVGLGRRGPKV</sequence>
<feature type="transmembrane region" description="Helical" evidence="1">
    <location>
        <begin position="7"/>
        <end position="25"/>
    </location>
</feature>
<proteinExistence type="predicted"/>
<keyword evidence="1" id="KW-0812">Transmembrane</keyword>
<feature type="transmembrane region" description="Helical" evidence="1">
    <location>
        <begin position="31"/>
        <end position="51"/>
    </location>
</feature>
<keyword evidence="3" id="KW-1185">Reference proteome</keyword>
<dbReference type="Proteomes" id="UP001500326">
    <property type="component" value="Unassembled WGS sequence"/>
</dbReference>
<keyword evidence="1" id="KW-0472">Membrane</keyword>
<protein>
    <submittedName>
        <fullName evidence="2">Uncharacterized protein</fullName>
    </submittedName>
</protein>
<evidence type="ECO:0000256" key="1">
    <source>
        <dbReference type="SAM" id="Phobius"/>
    </source>
</evidence>
<keyword evidence="1" id="KW-1133">Transmembrane helix</keyword>
<accession>A0ABN2SYZ9</accession>
<organism evidence="2 3">
    <name type="scientific">Microbacterium pumilum</name>
    <dbReference type="NCBI Taxonomy" id="344165"/>
    <lineage>
        <taxon>Bacteria</taxon>
        <taxon>Bacillati</taxon>
        <taxon>Actinomycetota</taxon>
        <taxon>Actinomycetes</taxon>
        <taxon>Micrococcales</taxon>
        <taxon>Microbacteriaceae</taxon>
        <taxon>Microbacterium</taxon>
    </lineage>
</organism>
<dbReference type="RefSeq" id="WP_344064715.1">
    <property type="nucleotide sequence ID" value="NZ_BAAAOH010000001.1"/>
</dbReference>